<protein>
    <submittedName>
        <fullName evidence="2">Uncharacterized protein</fullName>
    </submittedName>
</protein>
<name>A0AAF0UU74_SOLVR</name>
<feature type="signal peptide" evidence="1">
    <location>
        <begin position="1"/>
        <end position="23"/>
    </location>
</feature>
<keyword evidence="1" id="KW-0732">Signal</keyword>
<evidence type="ECO:0000256" key="1">
    <source>
        <dbReference type="SAM" id="SignalP"/>
    </source>
</evidence>
<reference evidence="2" key="1">
    <citation type="submission" date="2023-08" db="EMBL/GenBank/DDBJ databases">
        <title>A de novo genome assembly of Solanum verrucosum Schlechtendal, a Mexican diploid species geographically isolated from the other diploid A-genome species in potato relatives.</title>
        <authorList>
            <person name="Hosaka K."/>
        </authorList>
    </citation>
    <scope>NUCLEOTIDE SEQUENCE</scope>
    <source>
        <tissue evidence="2">Young leaves</tissue>
    </source>
</reference>
<feature type="chain" id="PRO_5042283185" evidence="1">
    <location>
        <begin position="24"/>
        <end position="139"/>
    </location>
</feature>
<dbReference type="EMBL" id="CP133621">
    <property type="protein sequence ID" value="WMV51191.1"/>
    <property type="molecule type" value="Genomic_DNA"/>
</dbReference>
<gene>
    <name evidence="2" type="ORF">MTR67_044576</name>
</gene>
<evidence type="ECO:0000313" key="2">
    <source>
        <dbReference type="EMBL" id="WMV51191.1"/>
    </source>
</evidence>
<evidence type="ECO:0000313" key="3">
    <source>
        <dbReference type="Proteomes" id="UP001234989"/>
    </source>
</evidence>
<accession>A0AAF0UU74</accession>
<dbReference type="AlphaFoldDB" id="A0AAF0UU74"/>
<keyword evidence="3" id="KW-1185">Reference proteome</keyword>
<organism evidence="2 3">
    <name type="scientific">Solanum verrucosum</name>
    <dbReference type="NCBI Taxonomy" id="315347"/>
    <lineage>
        <taxon>Eukaryota</taxon>
        <taxon>Viridiplantae</taxon>
        <taxon>Streptophyta</taxon>
        <taxon>Embryophyta</taxon>
        <taxon>Tracheophyta</taxon>
        <taxon>Spermatophyta</taxon>
        <taxon>Magnoliopsida</taxon>
        <taxon>eudicotyledons</taxon>
        <taxon>Gunneridae</taxon>
        <taxon>Pentapetalae</taxon>
        <taxon>asterids</taxon>
        <taxon>lamiids</taxon>
        <taxon>Solanales</taxon>
        <taxon>Solanaceae</taxon>
        <taxon>Solanoideae</taxon>
        <taxon>Solaneae</taxon>
        <taxon>Solanum</taxon>
    </lineage>
</organism>
<proteinExistence type="predicted"/>
<sequence>MSFLRSTLVVVTLFLFFSFQIKANIDIDSIISLLELGEANATATFNYLDGGQPINTTSENRAICSKWYSQVPQFLSFSINYLKEKNIPKAIDDVNTADDYTKNCQDVQIEDATLSSSNDYIIDICYKVHNELQNPPLII</sequence>
<dbReference type="Proteomes" id="UP001234989">
    <property type="component" value="Chromosome 10"/>
</dbReference>